<evidence type="ECO:0000256" key="3">
    <source>
        <dbReference type="ARBA" id="ARBA00023239"/>
    </source>
</evidence>
<dbReference type="InterPro" id="IPR005300">
    <property type="entry name" value="MltA_B"/>
</dbReference>
<organism evidence="7 8">
    <name type="scientific">Lichenicoccus roseus</name>
    <dbReference type="NCBI Taxonomy" id="2683649"/>
    <lineage>
        <taxon>Bacteria</taxon>
        <taxon>Pseudomonadati</taxon>
        <taxon>Pseudomonadota</taxon>
        <taxon>Alphaproteobacteria</taxon>
        <taxon>Acetobacterales</taxon>
        <taxon>Acetobacteraceae</taxon>
        <taxon>Lichenicoccus</taxon>
    </lineage>
</organism>
<dbReference type="Gene3D" id="2.40.40.10">
    <property type="entry name" value="RlpA-like domain"/>
    <property type="match status" value="1"/>
</dbReference>
<dbReference type="SMART" id="SM00925">
    <property type="entry name" value="MltA"/>
    <property type="match status" value="1"/>
</dbReference>
<evidence type="ECO:0000256" key="5">
    <source>
        <dbReference type="ARBA" id="ARBA00030918"/>
    </source>
</evidence>
<dbReference type="InterPro" id="IPR036908">
    <property type="entry name" value="RlpA-like_sf"/>
</dbReference>
<dbReference type="InterPro" id="IPR010611">
    <property type="entry name" value="3D_dom"/>
</dbReference>
<dbReference type="Pfam" id="PF03562">
    <property type="entry name" value="MltA"/>
    <property type="match status" value="1"/>
</dbReference>
<name>A0A5R9J7W5_9PROT</name>
<dbReference type="AlphaFoldDB" id="A0A5R9J7W5"/>
<dbReference type="GO" id="GO:0004553">
    <property type="term" value="F:hydrolase activity, hydrolyzing O-glycosyl compounds"/>
    <property type="evidence" value="ECO:0007669"/>
    <property type="project" value="InterPro"/>
</dbReference>
<dbReference type="PIRSF" id="PIRSF019422">
    <property type="entry name" value="MltA"/>
    <property type="match status" value="1"/>
</dbReference>
<comment type="catalytic activity">
    <reaction evidence="1">
        <text>Exolytic cleavage of the (1-&gt;4)-beta-glycosidic linkage between N-acetylmuramic acid (MurNAc) and N-acetylglucosamine (GlcNAc) residues in peptidoglycan, from either the reducing or the non-reducing ends of the peptidoglycan chains, with concomitant formation of a 1,6-anhydrobond in the MurNAc residue.</text>
        <dbReference type="EC" id="4.2.2.n1"/>
    </reaction>
</comment>
<dbReference type="Gene3D" id="2.40.240.50">
    <property type="entry name" value="Barwin-like endoglucanases"/>
    <property type="match status" value="1"/>
</dbReference>
<keyword evidence="8" id="KW-1185">Reference proteome</keyword>
<dbReference type="GO" id="GO:0009254">
    <property type="term" value="P:peptidoglycan turnover"/>
    <property type="evidence" value="ECO:0007669"/>
    <property type="project" value="InterPro"/>
</dbReference>
<evidence type="ECO:0000313" key="7">
    <source>
        <dbReference type="EMBL" id="TLU73672.1"/>
    </source>
</evidence>
<gene>
    <name evidence="7" type="ORF">FE263_00050</name>
</gene>
<dbReference type="GO" id="GO:0071555">
    <property type="term" value="P:cell wall organization"/>
    <property type="evidence" value="ECO:0007669"/>
    <property type="project" value="UniProtKB-KW"/>
</dbReference>
<evidence type="ECO:0000259" key="6">
    <source>
        <dbReference type="SMART" id="SM00925"/>
    </source>
</evidence>
<dbReference type="InterPro" id="IPR026044">
    <property type="entry name" value="MltA"/>
</dbReference>
<evidence type="ECO:0000313" key="8">
    <source>
        <dbReference type="Proteomes" id="UP000305654"/>
    </source>
</evidence>
<dbReference type="PANTHER" id="PTHR30124">
    <property type="entry name" value="MEMBRANE-BOUND LYTIC MUREIN TRANSGLYCOSYLASE A"/>
    <property type="match status" value="1"/>
</dbReference>
<sequence>MRAAPLLAGLAGCAAQPSGPPALSLRPVGYDTLTGWSSDQVATVLPALLDQCHRLALLPPDTALGGAGAAAAEGGKAGDWAGFCQAIQSVPAGDAASLRRVIALWLQPYAVGDAGREDALFTGYFEPEFHGSLTRDATYRVPVYRRPPDLLTVHDAQGAAVTGRVQDGHVVPYFTRAQIDHGALEGRGLEILWLADPVDLFFLQVQGSGRVRLPGGQIVRLGYAGRNGARYTPLGRLLLERGDLPADGISMQTIRAWLGAHPEQAQSVMEADANYVFFRVMGDLRPDQGPPGALGLDLSPLRSAAIDRSFVPLGSLLWIDSTTPSGTKLQRLMLAQDLGTDITGPARADVFFGWGEEAAQQAGAMHASGRLIILLPRPLATPAAAGPATRATARAGNT</sequence>
<dbReference type="GO" id="GO:0019867">
    <property type="term" value="C:outer membrane"/>
    <property type="evidence" value="ECO:0007669"/>
    <property type="project" value="InterPro"/>
</dbReference>
<dbReference type="SUPFAM" id="SSF50685">
    <property type="entry name" value="Barwin-like endoglucanases"/>
    <property type="match status" value="1"/>
</dbReference>
<evidence type="ECO:0000256" key="4">
    <source>
        <dbReference type="ARBA" id="ARBA00023316"/>
    </source>
</evidence>
<keyword evidence="4" id="KW-0961">Cell wall biogenesis/degradation</keyword>
<dbReference type="RefSeq" id="WP_138323925.1">
    <property type="nucleotide sequence ID" value="NZ_VCDI01000001.1"/>
</dbReference>
<dbReference type="OrthoDB" id="9783686at2"/>
<accession>A0A5R9J7W5</accession>
<evidence type="ECO:0000256" key="2">
    <source>
        <dbReference type="ARBA" id="ARBA00012587"/>
    </source>
</evidence>
<feature type="domain" description="Lytic transglycosylase MltA" evidence="6">
    <location>
        <begin position="128"/>
        <end position="279"/>
    </location>
</feature>
<dbReference type="CDD" id="cd14668">
    <property type="entry name" value="mlta_B"/>
    <property type="match status" value="1"/>
</dbReference>
<keyword evidence="3" id="KW-0456">Lyase</keyword>
<protein>
    <recommendedName>
        <fullName evidence="2">peptidoglycan lytic exotransglycosylase</fullName>
        <ecNumber evidence="2">4.2.2.n1</ecNumber>
    </recommendedName>
    <alternativeName>
        <fullName evidence="5">Murein hydrolase A</fullName>
    </alternativeName>
</protein>
<dbReference type="CDD" id="cd14485">
    <property type="entry name" value="mltA_like_LT_A"/>
    <property type="match status" value="1"/>
</dbReference>
<dbReference type="EMBL" id="VCDI01000001">
    <property type="protein sequence ID" value="TLU73672.1"/>
    <property type="molecule type" value="Genomic_DNA"/>
</dbReference>
<evidence type="ECO:0000256" key="1">
    <source>
        <dbReference type="ARBA" id="ARBA00001420"/>
    </source>
</evidence>
<dbReference type="GO" id="GO:0009253">
    <property type="term" value="P:peptidoglycan catabolic process"/>
    <property type="evidence" value="ECO:0007669"/>
    <property type="project" value="TreeGrafter"/>
</dbReference>
<comment type="caution">
    <text evidence="7">The sequence shown here is derived from an EMBL/GenBank/DDBJ whole genome shotgun (WGS) entry which is preliminary data.</text>
</comment>
<dbReference type="PANTHER" id="PTHR30124:SF0">
    <property type="entry name" value="MEMBRANE-BOUND LYTIC MUREIN TRANSGLYCOSYLASE A"/>
    <property type="match status" value="1"/>
</dbReference>
<proteinExistence type="predicted"/>
<dbReference type="EC" id="4.2.2.n1" evidence="2"/>
<dbReference type="Pfam" id="PF06725">
    <property type="entry name" value="3D"/>
    <property type="match status" value="1"/>
</dbReference>
<dbReference type="Proteomes" id="UP000305654">
    <property type="component" value="Unassembled WGS sequence"/>
</dbReference>
<dbReference type="GO" id="GO:0008933">
    <property type="term" value="F:peptidoglycan lytic transglycosylase activity"/>
    <property type="evidence" value="ECO:0007669"/>
    <property type="project" value="TreeGrafter"/>
</dbReference>
<reference evidence="7 8" key="1">
    <citation type="submission" date="2019-05" db="EMBL/GenBank/DDBJ databases">
        <authorList>
            <person name="Pankratov T."/>
            <person name="Grouzdev D."/>
        </authorList>
    </citation>
    <scope>NUCLEOTIDE SEQUENCE [LARGE SCALE GENOMIC DNA]</scope>
    <source>
        <strain evidence="7 8">KEBCLARHB70R</strain>
    </source>
</reference>